<feature type="domain" description="ABC transporter" evidence="4">
    <location>
        <begin position="1"/>
        <end position="215"/>
    </location>
</feature>
<accession>R7ZYT2</accession>
<dbReference type="Gene3D" id="3.40.50.300">
    <property type="entry name" value="P-loop containing nucleotide triphosphate hydrolases"/>
    <property type="match status" value="1"/>
</dbReference>
<keyword evidence="1" id="KW-0813">Transport</keyword>
<dbReference type="GO" id="GO:0016887">
    <property type="term" value="F:ATP hydrolysis activity"/>
    <property type="evidence" value="ECO:0007669"/>
    <property type="project" value="InterPro"/>
</dbReference>
<name>R7ZYT2_9BACT</name>
<dbReference type="RefSeq" id="WP_010852464.1">
    <property type="nucleotide sequence ID" value="NZ_AQHR01000011.1"/>
</dbReference>
<comment type="caution">
    <text evidence="5">The sequence shown here is derived from an EMBL/GenBank/DDBJ whole genome shotgun (WGS) entry which is preliminary data.</text>
</comment>
<dbReference type="PROSITE" id="PS50893">
    <property type="entry name" value="ABC_TRANSPORTER_2"/>
    <property type="match status" value="1"/>
</dbReference>
<dbReference type="InterPro" id="IPR027417">
    <property type="entry name" value="P-loop_NTPase"/>
</dbReference>
<dbReference type="SMART" id="SM00382">
    <property type="entry name" value="AAA"/>
    <property type="match status" value="1"/>
</dbReference>
<dbReference type="SUPFAM" id="SSF52540">
    <property type="entry name" value="P-loop containing nucleoside triphosphate hydrolases"/>
    <property type="match status" value="1"/>
</dbReference>
<dbReference type="PANTHER" id="PTHR42939">
    <property type="entry name" value="ABC TRANSPORTER ATP-BINDING PROTEIN ALBC-RELATED"/>
    <property type="match status" value="1"/>
</dbReference>
<organism evidence="5 6">
    <name type="scientific">Lunatimonas lonarensis</name>
    <dbReference type="NCBI Taxonomy" id="1232681"/>
    <lineage>
        <taxon>Bacteria</taxon>
        <taxon>Pseudomonadati</taxon>
        <taxon>Bacteroidota</taxon>
        <taxon>Cytophagia</taxon>
        <taxon>Cytophagales</taxon>
        <taxon>Cyclobacteriaceae</taxon>
    </lineage>
</organism>
<dbReference type="Pfam" id="PF00005">
    <property type="entry name" value="ABC_tran"/>
    <property type="match status" value="1"/>
</dbReference>
<dbReference type="InterPro" id="IPR003593">
    <property type="entry name" value="AAA+_ATPase"/>
</dbReference>
<evidence type="ECO:0000313" key="6">
    <source>
        <dbReference type="Proteomes" id="UP000013909"/>
    </source>
</evidence>
<dbReference type="InterPro" id="IPR051782">
    <property type="entry name" value="ABC_Transporter_VariousFunc"/>
</dbReference>
<dbReference type="GO" id="GO:0005524">
    <property type="term" value="F:ATP binding"/>
    <property type="evidence" value="ECO:0007669"/>
    <property type="project" value="UniProtKB-KW"/>
</dbReference>
<reference evidence="5 6" key="1">
    <citation type="submission" date="2013-02" db="EMBL/GenBank/DDBJ databases">
        <title>A novel strain isolated from Lonar lake, Maharashtra, India.</title>
        <authorList>
            <person name="Singh A."/>
        </authorList>
    </citation>
    <scope>NUCLEOTIDE SEQUENCE [LARGE SCALE GENOMIC DNA]</scope>
    <source>
        <strain evidence="5 6">AK24</strain>
    </source>
</reference>
<evidence type="ECO:0000256" key="3">
    <source>
        <dbReference type="ARBA" id="ARBA00022840"/>
    </source>
</evidence>
<dbReference type="EC" id="3.6.3.-" evidence="5"/>
<evidence type="ECO:0000313" key="5">
    <source>
        <dbReference type="EMBL" id="EON79203.1"/>
    </source>
</evidence>
<dbReference type="STRING" id="1232681.ADIS_0312"/>
<keyword evidence="3" id="KW-0067">ATP-binding</keyword>
<proteinExistence type="predicted"/>
<keyword evidence="2" id="KW-0547">Nucleotide-binding</keyword>
<dbReference type="InterPro" id="IPR003439">
    <property type="entry name" value="ABC_transporter-like_ATP-bd"/>
</dbReference>
<dbReference type="PANTHER" id="PTHR42939:SF1">
    <property type="entry name" value="ABC TRANSPORTER ATP-BINDING PROTEIN ALBC-RELATED"/>
    <property type="match status" value="1"/>
</dbReference>
<evidence type="ECO:0000259" key="4">
    <source>
        <dbReference type="PROSITE" id="PS50893"/>
    </source>
</evidence>
<dbReference type="CDD" id="cd03230">
    <property type="entry name" value="ABC_DR_subfamily_A"/>
    <property type="match status" value="1"/>
</dbReference>
<evidence type="ECO:0000256" key="1">
    <source>
        <dbReference type="ARBA" id="ARBA00022448"/>
    </source>
</evidence>
<protein>
    <submittedName>
        <fullName evidence="5">ABC-type transporter, ATPase component</fullName>
        <ecNumber evidence="5">3.6.3.-</ecNumber>
    </submittedName>
</protein>
<dbReference type="Proteomes" id="UP000013909">
    <property type="component" value="Unassembled WGS sequence"/>
</dbReference>
<sequence length="229" mass="25089">MLKGLNLDIHQGEIHVLLGINGGGKSTLINIIAGLINADSGNLVYYRNDGRSGRLKDAKIGYVFEQPIYLPYLSAYDNLAFVAMMQGLKMADFKPRIGRLMEDFGIPVGSGIVRNLSKGMKERLYLAMAIMGRPGFLILDEPTDGLDFVSAGQLVRDLQRLKSEGVGILIASHQFDFIWETATVFSVLNSGKISLTLGKEELAAKARKMFPSLSESNGVKSFLEASMRI</sequence>
<gene>
    <name evidence="5" type="ORF">ADIS_0312</name>
</gene>
<evidence type="ECO:0000256" key="2">
    <source>
        <dbReference type="ARBA" id="ARBA00022741"/>
    </source>
</evidence>
<dbReference type="EMBL" id="AQHR01000011">
    <property type="protein sequence ID" value="EON79203.1"/>
    <property type="molecule type" value="Genomic_DNA"/>
</dbReference>
<keyword evidence="5" id="KW-0378">Hydrolase</keyword>
<dbReference type="AlphaFoldDB" id="R7ZYT2"/>
<dbReference type="OrthoDB" id="9801987at2"/>
<keyword evidence="6" id="KW-1185">Reference proteome</keyword>